<feature type="non-terminal residue" evidence="12">
    <location>
        <position position="156"/>
    </location>
</feature>
<keyword evidence="2" id="KW-1003">Cell membrane</keyword>
<evidence type="ECO:0000256" key="9">
    <source>
        <dbReference type="ARBA" id="ARBA00044770"/>
    </source>
</evidence>
<dbReference type="GO" id="GO:0008955">
    <property type="term" value="F:peptidoglycan glycosyltransferase activity"/>
    <property type="evidence" value="ECO:0007669"/>
    <property type="project" value="UniProtKB-EC"/>
</dbReference>
<evidence type="ECO:0000256" key="2">
    <source>
        <dbReference type="ARBA" id="ARBA00022475"/>
    </source>
</evidence>
<accession>I0B8K7</accession>
<evidence type="ECO:0000256" key="10">
    <source>
        <dbReference type="ARBA" id="ARBA00049902"/>
    </source>
</evidence>
<dbReference type="PANTHER" id="PTHR32282">
    <property type="entry name" value="BINDING PROTEIN TRANSPEPTIDASE, PUTATIVE-RELATED"/>
    <property type="match status" value="1"/>
</dbReference>
<gene>
    <name evidence="12" type="primary">arsC</name>
</gene>
<comment type="subcellular location">
    <subcellularLocation>
        <location evidence="1">Cell membrane</location>
    </subcellularLocation>
</comment>
<feature type="domain" description="Glycosyl transferase family 51" evidence="11">
    <location>
        <begin position="5"/>
        <end position="113"/>
    </location>
</feature>
<keyword evidence="4" id="KW-0808">Transferase</keyword>
<evidence type="ECO:0000256" key="7">
    <source>
        <dbReference type="ARBA" id="ARBA00023136"/>
    </source>
</evidence>
<dbReference type="EMBL" id="JN881723">
    <property type="protein sequence ID" value="AFH58704.1"/>
    <property type="molecule type" value="Genomic_DNA"/>
</dbReference>
<proteinExistence type="predicted"/>
<dbReference type="InterPro" id="IPR036950">
    <property type="entry name" value="PBP_transglycosylase"/>
</dbReference>
<evidence type="ECO:0000256" key="8">
    <source>
        <dbReference type="ARBA" id="ARBA00023316"/>
    </source>
</evidence>
<keyword evidence="5" id="KW-0133">Cell shape</keyword>
<dbReference type="InterPro" id="IPR023346">
    <property type="entry name" value="Lysozyme-like_dom_sf"/>
</dbReference>
<evidence type="ECO:0000313" key="12">
    <source>
        <dbReference type="EMBL" id="AFH58704.1"/>
    </source>
</evidence>
<feature type="non-terminal residue" evidence="12">
    <location>
        <position position="1"/>
    </location>
</feature>
<dbReference type="Pfam" id="PF00912">
    <property type="entry name" value="Transgly"/>
    <property type="match status" value="1"/>
</dbReference>
<dbReference type="EC" id="2.4.99.28" evidence="9"/>
<evidence type="ECO:0000256" key="1">
    <source>
        <dbReference type="ARBA" id="ARBA00004236"/>
    </source>
</evidence>
<dbReference type="GO" id="GO:0071555">
    <property type="term" value="P:cell wall organization"/>
    <property type="evidence" value="ECO:0007669"/>
    <property type="project" value="UniProtKB-KW"/>
</dbReference>
<keyword evidence="8" id="KW-0961">Cell wall biogenesis/degradation</keyword>
<dbReference type="InterPro" id="IPR001264">
    <property type="entry name" value="Glyco_trans_51"/>
</dbReference>
<keyword evidence="7" id="KW-0472">Membrane</keyword>
<dbReference type="SUPFAM" id="SSF53955">
    <property type="entry name" value="Lysozyme-like"/>
    <property type="match status" value="1"/>
</dbReference>
<evidence type="ECO:0000256" key="4">
    <source>
        <dbReference type="ARBA" id="ARBA00022679"/>
    </source>
</evidence>
<keyword evidence="3" id="KW-0328">Glycosyltransferase</keyword>
<dbReference type="InterPro" id="IPR050396">
    <property type="entry name" value="Glycosyltr_51/Transpeptidase"/>
</dbReference>
<name>I0B8K7_9ZZZZ</name>
<dbReference type="GO" id="GO:0005886">
    <property type="term" value="C:plasma membrane"/>
    <property type="evidence" value="ECO:0007669"/>
    <property type="project" value="UniProtKB-SubCell"/>
</dbReference>
<comment type="catalytic activity">
    <reaction evidence="10">
        <text>[GlcNAc-(1-&gt;4)-Mur2Ac(oyl-L-Ala-gamma-D-Glu-L-Lys-D-Ala-D-Ala)](n)-di-trans,octa-cis-undecaprenyl diphosphate + beta-D-GlcNAc-(1-&gt;4)-Mur2Ac(oyl-L-Ala-gamma-D-Glu-L-Lys-D-Ala-D-Ala)-di-trans,octa-cis-undecaprenyl diphosphate = [GlcNAc-(1-&gt;4)-Mur2Ac(oyl-L-Ala-gamma-D-Glu-L-Lys-D-Ala-D-Ala)](n+1)-di-trans,octa-cis-undecaprenyl diphosphate + di-trans,octa-cis-undecaprenyl diphosphate + H(+)</text>
        <dbReference type="Rhea" id="RHEA:23708"/>
        <dbReference type="Rhea" id="RHEA-COMP:9602"/>
        <dbReference type="Rhea" id="RHEA-COMP:9603"/>
        <dbReference type="ChEBI" id="CHEBI:15378"/>
        <dbReference type="ChEBI" id="CHEBI:58405"/>
        <dbReference type="ChEBI" id="CHEBI:60033"/>
        <dbReference type="ChEBI" id="CHEBI:78435"/>
        <dbReference type="EC" id="2.4.99.28"/>
    </reaction>
</comment>
<dbReference type="Gene3D" id="1.10.3810.10">
    <property type="entry name" value="Biosynthetic peptidoglycan transglycosylase-like"/>
    <property type="match status" value="1"/>
</dbReference>
<sequence>FALMSNITMQVARNLFVKKIGFERSISRKLREIMTALQIERTYSKREIMEMYLNLSYFGRGAYGIQTAAKKYFNKDISDLTIEEGAFLIGCLKGPNNYQPPDLDEAGIQKAREMITVEVLQSPPSPEEPYWLRKMRKAMQRRNVVMYNMVMLLIRA</sequence>
<dbReference type="AlphaFoldDB" id="I0B8K7"/>
<organism evidence="12">
    <name type="scientific">uncultured organism</name>
    <dbReference type="NCBI Taxonomy" id="155900"/>
    <lineage>
        <taxon>unclassified sequences</taxon>
        <taxon>environmental samples</taxon>
    </lineage>
</organism>
<protein>
    <recommendedName>
        <fullName evidence="9">peptidoglycan glycosyltransferase</fullName>
        <ecNumber evidence="9">2.4.99.28</ecNumber>
    </recommendedName>
</protein>
<evidence type="ECO:0000256" key="3">
    <source>
        <dbReference type="ARBA" id="ARBA00022676"/>
    </source>
</evidence>
<dbReference type="PANTHER" id="PTHR32282:SF11">
    <property type="entry name" value="PENICILLIN-BINDING PROTEIN 1B"/>
    <property type="match status" value="1"/>
</dbReference>
<evidence type="ECO:0000256" key="5">
    <source>
        <dbReference type="ARBA" id="ARBA00022960"/>
    </source>
</evidence>
<reference evidence="12" key="1">
    <citation type="journal article" date="2012" name="Chem. Geol.">
        <title>Microbial diversity and potential for arsenic and iron biogeochemical cycling at an arsenic rich, shallow-sea hydrothermal vent (Tutum Bay, Papua New Guinea).</title>
        <authorList>
            <person name="Meyer-Dombard D.R."/>
            <person name="Osburn M.R."/>
            <person name="Amend J.P."/>
        </authorList>
    </citation>
    <scope>NUCLEOTIDE SEQUENCE</scope>
</reference>
<evidence type="ECO:0000259" key="11">
    <source>
        <dbReference type="Pfam" id="PF00912"/>
    </source>
</evidence>
<evidence type="ECO:0000256" key="6">
    <source>
        <dbReference type="ARBA" id="ARBA00022984"/>
    </source>
</evidence>
<keyword evidence="6" id="KW-0573">Peptidoglycan synthesis</keyword>